<organism evidence="3 4">
    <name type="scientific">Pseudozobellia thermophila</name>
    <dbReference type="NCBI Taxonomy" id="192903"/>
    <lineage>
        <taxon>Bacteria</taxon>
        <taxon>Pseudomonadati</taxon>
        <taxon>Bacteroidota</taxon>
        <taxon>Flavobacteriia</taxon>
        <taxon>Flavobacteriales</taxon>
        <taxon>Flavobacteriaceae</taxon>
        <taxon>Pseudozobellia</taxon>
    </lineage>
</organism>
<evidence type="ECO:0000313" key="2">
    <source>
        <dbReference type="EMBL" id="SHJ92383.1"/>
    </source>
</evidence>
<feature type="coiled-coil region" evidence="1">
    <location>
        <begin position="62"/>
        <end position="89"/>
    </location>
</feature>
<dbReference type="Pfam" id="PF01527">
    <property type="entry name" value="HTH_Tnp_1"/>
    <property type="match status" value="1"/>
</dbReference>
<evidence type="ECO:0000313" key="3">
    <source>
        <dbReference type="EMBL" id="SHJ99449.1"/>
    </source>
</evidence>
<sequence>MTRRKFTSKFKTKVVLEALKERHSLAELAQKHGIHPTQISSWKRDFLSGAEQVFEKGKTDKRSEAEKKNDQLLKTIGELKVENDFLKDALR</sequence>
<dbReference type="GO" id="GO:0006313">
    <property type="term" value="P:DNA transposition"/>
    <property type="evidence" value="ECO:0007669"/>
    <property type="project" value="InterPro"/>
</dbReference>
<dbReference type="InterPro" id="IPR002514">
    <property type="entry name" value="Transposase_8"/>
</dbReference>
<dbReference type="EMBL" id="FQYU01000015">
    <property type="protein sequence ID" value="SHJ99449.1"/>
    <property type="molecule type" value="Genomic_DNA"/>
</dbReference>
<accession>A0A1M6NUM0</accession>
<reference evidence="4" key="1">
    <citation type="submission" date="2016-11" db="EMBL/GenBank/DDBJ databases">
        <authorList>
            <person name="Varghese N."/>
            <person name="Submissions S."/>
        </authorList>
    </citation>
    <scope>NUCLEOTIDE SEQUENCE [LARGE SCALE GENOMIC DNA]</scope>
    <source>
        <strain evidence="4">DSM 19858</strain>
    </source>
</reference>
<keyword evidence="1" id="KW-0175">Coiled coil</keyword>
<dbReference type="SUPFAM" id="SSF46689">
    <property type="entry name" value="Homeodomain-like"/>
    <property type="match status" value="1"/>
</dbReference>
<dbReference type="InterPro" id="IPR036388">
    <property type="entry name" value="WH-like_DNA-bd_sf"/>
</dbReference>
<reference evidence="3" key="2">
    <citation type="submission" date="2016-11" db="EMBL/GenBank/DDBJ databases">
        <authorList>
            <person name="Jaros S."/>
            <person name="Januszkiewicz K."/>
            <person name="Wedrychowicz H."/>
        </authorList>
    </citation>
    <scope>NUCLEOTIDE SEQUENCE [LARGE SCALE GENOMIC DNA]</scope>
    <source>
        <strain evidence="3">DSM 19858</strain>
    </source>
</reference>
<dbReference type="EMBL" id="FQYU01000012">
    <property type="protein sequence ID" value="SHJ92383.1"/>
    <property type="molecule type" value="Genomic_DNA"/>
</dbReference>
<keyword evidence="4" id="KW-1185">Reference proteome</keyword>
<dbReference type="InterPro" id="IPR009057">
    <property type="entry name" value="Homeodomain-like_sf"/>
</dbReference>
<dbReference type="AlphaFoldDB" id="A0A1M6NUM0"/>
<dbReference type="GO" id="GO:0003677">
    <property type="term" value="F:DNA binding"/>
    <property type="evidence" value="ECO:0007669"/>
    <property type="project" value="InterPro"/>
</dbReference>
<dbReference type="RefSeq" id="WP_072995465.1">
    <property type="nucleotide sequence ID" value="NZ_FQYU01000012.1"/>
</dbReference>
<gene>
    <name evidence="2" type="ORF">SAMN04488513_11285</name>
    <name evidence="3" type="ORF">SAMN04488513_11559</name>
</gene>
<dbReference type="Proteomes" id="UP000184543">
    <property type="component" value="Unassembled WGS sequence"/>
</dbReference>
<name>A0A1M6NUM0_9FLAO</name>
<protein>
    <submittedName>
        <fullName evidence="3">Transposase</fullName>
    </submittedName>
</protein>
<dbReference type="Gene3D" id="1.10.10.10">
    <property type="entry name" value="Winged helix-like DNA-binding domain superfamily/Winged helix DNA-binding domain"/>
    <property type="match status" value="1"/>
</dbReference>
<dbReference type="OrthoDB" id="291972at2"/>
<evidence type="ECO:0000313" key="4">
    <source>
        <dbReference type="Proteomes" id="UP000184543"/>
    </source>
</evidence>
<dbReference type="STRING" id="192903.SAMN04488513_11285"/>
<dbReference type="GO" id="GO:0004803">
    <property type="term" value="F:transposase activity"/>
    <property type="evidence" value="ECO:0007669"/>
    <property type="project" value="InterPro"/>
</dbReference>
<evidence type="ECO:0000256" key="1">
    <source>
        <dbReference type="SAM" id="Coils"/>
    </source>
</evidence>
<proteinExistence type="predicted"/>